<feature type="compositionally biased region" description="Polar residues" evidence="1">
    <location>
        <begin position="145"/>
        <end position="154"/>
    </location>
</feature>
<feature type="compositionally biased region" description="Low complexity" evidence="1">
    <location>
        <begin position="160"/>
        <end position="176"/>
    </location>
</feature>
<evidence type="ECO:0000313" key="3">
    <source>
        <dbReference type="Proteomes" id="UP000284403"/>
    </source>
</evidence>
<feature type="compositionally biased region" description="Polar residues" evidence="1">
    <location>
        <begin position="194"/>
        <end position="205"/>
    </location>
</feature>
<feature type="region of interest" description="Disordered" evidence="1">
    <location>
        <begin position="1"/>
        <end position="20"/>
    </location>
</feature>
<feature type="compositionally biased region" description="Polar residues" evidence="1">
    <location>
        <begin position="121"/>
        <end position="135"/>
    </location>
</feature>
<evidence type="ECO:0000256" key="1">
    <source>
        <dbReference type="SAM" id="MobiDB-lite"/>
    </source>
</evidence>
<comment type="caution">
    <text evidence="2">The sequence shown here is derived from an EMBL/GenBank/DDBJ whole genome shotgun (WGS) entry which is preliminary data.</text>
</comment>
<feature type="compositionally biased region" description="Low complexity" evidence="1">
    <location>
        <begin position="99"/>
        <end position="114"/>
    </location>
</feature>
<feature type="compositionally biased region" description="Low complexity" evidence="1">
    <location>
        <begin position="68"/>
        <end position="79"/>
    </location>
</feature>
<dbReference type="AlphaFoldDB" id="A0A422N299"/>
<keyword evidence="3" id="KW-1185">Reference proteome</keyword>
<sequence length="237" mass="23444">MNCTTAENSALHNLSKGVSDTLTISETEDPLGASDVCEFSTFGEPATEVRSELQPSEQRQPAGPPQQQPANAAAASSSARTHDGDRARNGGSTATVGEQPGSAAGSTGSQGQSAEDPRETPTPSVGNAASPTQATVRAADGPGGTQTPSNSQGRSDAPNAAPSAGGSDATTTTGAKATDRSPSDGKDAKRNADGSATNSNTTQKAVANAADRSATSSSFVRAPLMLLLTAALACAAT</sequence>
<protein>
    <submittedName>
        <fullName evidence="2">Uncharacterized protein</fullName>
    </submittedName>
</protein>
<evidence type="ECO:0000313" key="2">
    <source>
        <dbReference type="EMBL" id="RNE99584.1"/>
    </source>
</evidence>
<organism evidence="2 3">
    <name type="scientific">Trypanosoma conorhini</name>
    <dbReference type="NCBI Taxonomy" id="83891"/>
    <lineage>
        <taxon>Eukaryota</taxon>
        <taxon>Discoba</taxon>
        <taxon>Euglenozoa</taxon>
        <taxon>Kinetoplastea</taxon>
        <taxon>Metakinetoplastina</taxon>
        <taxon>Trypanosomatida</taxon>
        <taxon>Trypanosomatidae</taxon>
        <taxon>Trypanosoma</taxon>
    </lineage>
</organism>
<dbReference type="GeneID" id="40322594"/>
<gene>
    <name evidence="2" type="ORF">Tco025E_08983</name>
</gene>
<dbReference type="EMBL" id="MKKU01000945">
    <property type="protein sequence ID" value="RNE99584.1"/>
    <property type="molecule type" value="Genomic_DNA"/>
</dbReference>
<proteinExistence type="predicted"/>
<accession>A0A422N299</accession>
<feature type="compositionally biased region" description="Basic and acidic residues" evidence="1">
    <location>
        <begin position="177"/>
        <end position="192"/>
    </location>
</feature>
<reference evidence="2 3" key="1">
    <citation type="journal article" date="2018" name="BMC Genomics">
        <title>Genomic comparison of Trypanosoma conorhini and Trypanosoma rangeli to Trypanosoma cruzi strains of high and low virulence.</title>
        <authorList>
            <person name="Bradwell K.R."/>
            <person name="Koparde V.N."/>
            <person name="Matveyev A.V."/>
            <person name="Serrano M.G."/>
            <person name="Alves J.M."/>
            <person name="Parikh H."/>
            <person name="Huang B."/>
            <person name="Lee V."/>
            <person name="Espinosa-Alvarez O."/>
            <person name="Ortiz P.A."/>
            <person name="Costa-Martins A.G."/>
            <person name="Teixeira M.M."/>
            <person name="Buck G.A."/>
        </authorList>
    </citation>
    <scope>NUCLEOTIDE SEQUENCE [LARGE SCALE GENOMIC DNA]</scope>
    <source>
        <strain evidence="2 3">025E</strain>
    </source>
</reference>
<name>A0A422N299_9TRYP</name>
<dbReference type="RefSeq" id="XP_029224065.1">
    <property type="nucleotide sequence ID" value="XM_029375814.1"/>
</dbReference>
<dbReference type="Proteomes" id="UP000284403">
    <property type="component" value="Unassembled WGS sequence"/>
</dbReference>
<feature type="region of interest" description="Disordered" evidence="1">
    <location>
        <begin position="25"/>
        <end position="216"/>
    </location>
</feature>